<name>A0A0F9WN70_9ZZZZ</name>
<evidence type="ECO:0000313" key="1">
    <source>
        <dbReference type="EMBL" id="KKN80093.1"/>
    </source>
</evidence>
<reference evidence="1" key="1">
    <citation type="journal article" date="2015" name="Nature">
        <title>Complex archaea that bridge the gap between prokaryotes and eukaryotes.</title>
        <authorList>
            <person name="Spang A."/>
            <person name="Saw J.H."/>
            <person name="Jorgensen S.L."/>
            <person name="Zaremba-Niedzwiedzka K."/>
            <person name="Martijn J."/>
            <person name="Lind A.E."/>
            <person name="van Eijk R."/>
            <person name="Schleper C."/>
            <person name="Guy L."/>
            <person name="Ettema T.J."/>
        </authorList>
    </citation>
    <scope>NUCLEOTIDE SEQUENCE</scope>
</reference>
<dbReference type="InterPro" id="IPR038180">
    <property type="entry name" value="FlgT_N_sf"/>
</dbReference>
<dbReference type="AlphaFoldDB" id="A0A0F9WN70"/>
<dbReference type="EMBL" id="LAZR01000237">
    <property type="protein sequence ID" value="KKN80093.1"/>
    <property type="molecule type" value="Genomic_DNA"/>
</dbReference>
<organism evidence="1">
    <name type="scientific">marine sediment metagenome</name>
    <dbReference type="NCBI Taxonomy" id="412755"/>
    <lineage>
        <taxon>unclassified sequences</taxon>
        <taxon>metagenomes</taxon>
        <taxon>ecological metagenomes</taxon>
    </lineage>
</organism>
<gene>
    <name evidence="1" type="ORF">LCGC14_0333820</name>
</gene>
<sequence length="390" mass="43311">MTNRARLITCLLGCVFIVTWAGAQDIDTEHVDSWVTVTGSAAGVDDKAKDEAVAQALRKAVEESCGVFLTSQSKAEDYQITYDKIFADAVGYVRQHKVIKVWTEDDKTLAKVRARVSTQKFEQDWAAIAHTVEQEDNPRVIIAIVEETRQTATGAPTIVEEAGVVQSKLEDFFLSKGITLMDRETTSNVTKRDVLLAAIKNDEKELAALGARFKADVVVIGRATAKYGKTIEIEDIEMHQFTSKLTVRVIQSDSGLVLASKSYGPVTANSLQRGGGEDRVLAKLADDSAPKLLAAVIEAWRQRANVHRKISLSISGMTFKKWKVFEKEIKTLRGVQAVRRREITENVAHVDVEYRYGIDGLAERLGELESMELEVTEITTNRIKLKLIED</sequence>
<evidence type="ECO:0008006" key="2">
    <source>
        <dbReference type="Google" id="ProtNLM"/>
    </source>
</evidence>
<comment type="caution">
    <text evidence="1">The sequence shown here is derived from an EMBL/GenBank/DDBJ whole genome shotgun (WGS) entry which is preliminary data.</text>
</comment>
<accession>A0A0F9WN70</accession>
<proteinExistence type="predicted"/>
<protein>
    <recommendedName>
        <fullName evidence="2">Flagellar assembly protein T N-terminal domain-containing protein</fullName>
    </recommendedName>
</protein>
<dbReference type="Gene3D" id="3.30.1660.40">
    <property type="entry name" value="FlgT, N-terminal domain"/>
    <property type="match status" value="1"/>
</dbReference>